<sequence length="552" mass="63509">MDNESYTEGQSVDLSANNDDVNNLDATAVVVQENMDCSEIERLEREELNRKRSRTREGSSSDDGWNTVSRGRKLIRRSNQEVEEKIQIYVTCSSALPKQFALARLFRDNNINEICRVKYVHQYKILITFDQEADADQFIQCKAFLDLGWRCQKTSEVGLSYGVIKNIDLDLAEEDIIKNLSCDVEIVSAKRLNKRKYKEDIAVGWEKCEAVRLAFKGASLPAYVFIYDMKVKVDPFVFPVTQCSRCWKFGHTRLQCPSKKVVCPKCTKSHENCEKTSFRCVNCTGSHMALEKRLIRLAKCKSWQGFCTSIDETTSSSNMWRKMRWVKGHRLDTSYRCVDKDKAERLLNSLTPDYACPPQPQFQSNNNTLESEIAIQELENSIKKTDTAPGSDEISFSMIKHMPLIGKNTLVNLYNIFLYSGFVPTQWRQVKIIPIPKPGRESNSDSALRPISLISCLCKIFHSILNKRLEWYFEKQLMFSDNMVGFRKARSCFDNLTRLVSQIQIGFSKELLTAACFIDIDNAYNNVDVCGWMVYLDGASTLMRRFKKYLNS</sequence>
<comment type="caution">
    <text evidence="3">The sequence shown here is derived from an EMBL/GenBank/DDBJ whole genome shotgun (WGS) entry which is preliminary data.</text>
</comment>
<dbReference type="InterPro" id="IPR052560">
    <property type="entry name" value="RdDP_mobile_element"/>
</dbReference>
<feature type="region of interest" description="Disordered" evidence="1">
    <location>
        <begin position="48"/>
        <end position="67"/>
    </location>
</feature>
<proteinExistence type="predicted"/>
<dbReference type="STRING" id="104452.A0A0L7L376"/>
<feature type="domain" description="Reverse transcriptase" evidence="2">
    <location>
        <begin position="435"/>
        <end position="529"/>
    </location>
</feature>
<keyword evidence="4" id="KW-1185">Reference proteome</keyword>
<protein>
    <submittedName>
        <fullName evidence="3">Reverse transcriptase</fullName>
    </submittedName>
</protein>
<evidence type="ECO:0000313" key="3">
    <source>
        <dbReference type="EMBL" id="KOB69917.1"/>
    </source>
</evidence>
<evidence type="ECO:0000259" key="2">
    <source>
        <dbReference type="Pfam" id="PF00078"/>
    </source>
</evidence>
<organism evidence="3 4">
    <name type="scientific">Operophtera brumata</name>
    <name type="common">Winter moth</name>
    <name type="synonym">Phalaena brumata</name>
    <dbReference type="NCBI Taxonomy" id="104452"/>
    <lineage>
        <taxon>Eukaryota</taxon>
        <taxon>Metazoa</taxon>
        <taxon>Ecdysozoa</taxon>
        <taxon>Arthropoda</taxon>
        <taxon>Hexapoda</taxon>
        <taxon>Insecta</taxon>
        <taxon>Pterygota</taxon>
        <taxon>Neoptera</taxon>
        <taxon>Endopterygota</taxon>
        <taxon>Lepidoptera</taxon>
        <taxon>Glossata</taxon>
        <taxon>Ditrysia</taxon>
        <taxon>Geometroidea</taxon>
        <taxon>Geometridae</taxon>
        <taxon>Larentiinae</taxon>
        <taxon>Operophtera</taxon>
    </lineage>
</organism>
<feature type="compositionally biased region" description="Basic and acidic residues" evidence="1">
    <location>
        <begin position="48"/>
        <end position="59"/>
    </location>
</feature>
<dbReference type="PANTHER" id="PTHR36688">
    <property type="entry name" value="ENDO/EXONUCLEASE/PHOSPHATASE DOMAIN-CONTAINING PROTEIN"/>
    <property type="match status" value="1"/>
</dbReference>
<dbReference type="Proteomes" id="UP000037510">
    <property type="component" value="Unassembled WGS sequence"/>
</dbReference>
<reference evidence="3 4" key="1">
    <citation type="journal article" date="2015" name="Genome Biol. Evol.">
        <title>The genome of winter moth (Operophtera brumata) provides a genomic perspective on sexual dimorphism and phenology.</title>
        <authorList>
            <person name="Derks M.F."/>
            <person name="Smit S."/>
            <person name="Salis L."/>
            <person name="Schijlen E."/>
            <person name="Bossers A."/>
            <person name="Mateman C."/>
            <person name="Pijl A.S."/>
            <person name="de Ridder D."/>
            <person name="Groenen M.A."/>
            <person name="Visser M.E."/>
            <person name="Megens H.J."/>
        </authorList>
    </citation>
    <scope>NUCLEOTIDE SEQUENCE [LARGE SCALE GENOMIC DNA]</scope>
    <source>
        <strain evidence="3">WM2013NL</strain>
        <tissue evidence="3">Head and thorax</tissue>
    </source>
</reference>
<keyword evidence="3" id="KW-0695">RNA-directed DNA polymerase</keyword>
<accession>A0A0L7L376</accession>
<dbReference type="Pfam" id="PF00078">
    <property type="entry name" value="RVT_1"/>
    <property type="match status" value="1"/>
</dbReference>
<dbReference type="PANTHER" id="PTHR36688:SF1">
    <property type="entry name" value="ENDONUCLEASE_EXONUCLEASE_PHOSPHATASE DOMAIN-CONTAINING PROTEIN"/>
    <property type="match status" value="1"/>
</dbReference>
<gene>
    <name evidence="3" type="ORF">OBRU01_15666</name>
</gene>
<keyword evidence="3" id="KW-0548">Nucleotidyltransferase</keyword>
<keyword evidence="3" id="KW-0808">Transferase</keyword>
<dbReference type="AlphaFoldDB" id="A0A0L7L376"/>
<dbReference type="GO" id="GO:0003964">
    <property type="term" value="F:RNA-directed DNA polymerase activity"/>
    <property type="evidence" value="ECO:0007669"/>
    <property type="project" value="UniProtKB-KW"/>
</dbReference>
<name>A0A0L7L376_OPEBR</name>
<evidence type="ECO:0000313" key="4">
    <source>
        <dbReference type="Proteomes" id="UP000037510"/>
    </source>
</evidence>
<evidence type="ECO:0000256" key="1">
    <source>
        <dbReference type="SAM" id="MobiDB-lite"/>
    </source>
</evidence>
<dbReference type="InterPro" id="IPR000477">
    <property type="entry name" value="RT_dom"/>
</dbReference>
<dbReference type="EMBL" id="JTDY01003230">
    <property type="protein sequence ID" value="KOB69917.1"/>
    <property type="molecule type" value="Genomic_DNA"/>
</dbReference>